<dbReference type="AlphaFoldDB" id="A0A7H9EHT5"/>
<keyword evidence="1" id="KW-1133">Transmembrane helix</keyword>
<feature type="transmembrane region" description="Helical" evidence="1">
    <location>
        <begin position="222"/>
        <end position="243"/>
    </location>
</feature>
<evidence type="ECO:0000313" key="2">
    <source>
        <dbReference type="EMBL" id="QLL77216.1"/>
    </source>
</evidence>
<feature type="transmembrane region" description="Helical" evidence="1">
    <location>
        <begin position="72"/>
        <end position="93"/>
    </location>
</feature>
<dbReference type="RefSeq" id="WP_180849044.1">
    <property type="nucleotide sequence ID" value="NZ_CP047418.1"/>
</dbReference>
<feature type="transmembrane region" description="Helical" evidence="1">
    <location>
        <begin position="105"/>
        <end position="135"/>
    </location>
</feature>
<sequence length="331" mass="38798">MTYTRNAVQLEPVHNMRWVLKQLCRWENIPLYLVLLVTRLWFVWDKNREVHLHPTSAPVFKAMELNFDLHQLSLFLSGCLVGGLLTTFTLKQLDARSNVQPRHKALAVIICLLLVVMLLPSIPAFSVLAIVVALLGRIRNYFRYHDDPSVESQEVYDPHHHRTRLGRDFGMLSWQDIVFQVESLLLGVTGWQFFAKTLPTIINRFFVWHAGQPPVDMKPTTIYLNLALATIGLVIVVINVLWYPLNPWRYTFFDVFLGYNPDLNYVVRIINGRRQPVKLFTLRTMQENPTIPLEERDFSFASLLRYIALVFKVIIIWWLTFIMVPLRHFKK</sequence>
<proteinExistence type="predicted"/>
<gene>
    <name evidence="2" type="ORF">GTO87_00350</name>
</gene>
<accession>A0A7H9EHT5</accession>
<protein>
    <submittedName>
        <fullName evidence="2">Uncharacterized protein</fullName>
    </submittedName>
</protein>
<reference evidence="2 3" key="1">
    <citation type="submission" date="2020-01" db="EMBL/GenBank/DDBJ databases">
        <title>Complete and circular genome sequences of six lactobacillus isolates from horses.</title>
        <authorList>
            <person name="Hassan H.M."/>
        </authorList>
    </citation>
    <scope>NUCLEOTIDE SEQUENCE [LARGE SCALE GENOMIC DNA]</scope>
    <source>
        <strain evidence="2 3">1A</strain>
    </source>
</reference>
<dbReference type="Proteomes" id="UP000510886">
    <property type="component" value="Chromosome"/>
</dbReference>
<keyword evidence="1" id="KW-0472">Membrane</keyword>
<organism evidence="2 3">
    <name type="scientific">Ligilactobacillus saerimneri</name>
    <dbReference type="NCBI Taxonomy" id="228229"/>
    <lineage>
        <taxon>Bacteria</taxon>
        <taxon>Bacillati</taxon>
        <taxon>Bacillota</taxon>
        <taxon>Bacilli</taxon>
        <taxon>Lactobacillales</taxon>
        <taxon>Lactobacillaceae</taxon>
        <taxon>Ligilactobacillus</taxon>
    </lineage>
</organism>
<feature type="transmembrane region" description="Helical" evidence="1">
    <location>
        <begin position="303"/>
        <end position="326"/>
    </location>
</feature>
<keyword evidence="1" id="KW-0812">Transmembrane</keyword>
<dbReference type="KEGG" id="lsw:GTO87_00350"/>
<dbReference type="EMBL" id="CP047418">
    <property type="protein sequence ID" value="QLL77216.1"/>
    <property type="molecule type" value="Genomic_DNA"/>
</dbReference>
<name>A0A7H9EHT5_9LACO</name>
<evidence type="ECO:0000313" key="3">
    <source>
        <dbReference type="Proteomes" id="UP000510886"/>
    </source>
</evidence>
<evidence type="ECO:0000256" key="1">
    <source>
        <dbReference type="SAM" id="Phobius"/>
    </source>
</evidence>